<gene>
    <name evidence="2" type="ORF">THITE_2086945</name>
</gene>
<sequence>MCGVHQLPTHASGGTQRVIGTPPAREHRRALHYAGGSVDPHAQRATGLGWSRFASEIQATQSCMPSSTTQCRASICPTRIPPRHHRRAGAKRGSHTLLPTGWARLLSHPHSCSPRPERKVVKNPLTNPPSLQPTMNPFRAQVDAPSSCWKATAARD</sequence>
<name>G2QZ33_THETT</name>
<reference evidence="2 3" key="1">
    <citation type="journal article" date="2011" name="Nat. Biotechnol.">
        <title>Comparative genomic analysis of the thermophilic biomass-degrading fungi Myceliophthora thermophila and Thielavia terrestris.</title>
        <authorList>
            <person name="Berka R.M."/>
            <person name="Grigoriev I.V."/>
            <person name="Otillar R."/>
            <person name="Salamov A."/>
            <person name="Grimwood J."/>
            <person name="Reid I."/>
            <person name="Ishmael N."/>
            <person name="John T."/>
            <person name="Darmond C."/>
            <person name="Moisan M.-C."/>
            <person name="Henrissat B."/>
            <person name="Coutinho P.M."/>
            <person name="Lombard V."/>
            <person name="Natvig D.O."/>
            <person name="Lindquist E."/>
            <person name="Schmutz J."/>
            <person name="Lucas S."/>
            <person name="Harris P."/>
            <person name="Powlowski J."/>
            <person name="Bellemare A."/>
            <person name="Taylor D."/>
            <person name="Butler G."/>
            <person name="de Vries R.P."/>
            <person name="Allijn I.E."/>
            <person name="van den Brink J."/>
            <person name="Ushinsky S."/>
            <person name="Storms R."/>
            <person name="Powell A.J."/>
            <person name="Paulsen I.T."/>
            <person name="Elbourne L.D.H."/>
            <person name="Baker S.E."/>
            <person name="Magnuson J."/>
            <person name="LaBoissiere S."/>
            <person name="Clutterbuck A.J."/>
            <person name="Martinez D."/>
            <person name="Wogulis M."/>
            <person name="de Leon A.L."/>
            <person name="Rey M.W."/>
            <person name="Tsang A."/>
        </authorList>
    </citation>
    <scope>NUCLEOTIDE SEQUENCE [LARGE SCALE GENOMIC DNA]</scope>
    <source>
        <strain evidence="3">ATCC 38088 / NRRL 8126</strain>
    </source>
</reference>
<proteinExistence type="predicted"/>
<dbReference type="HOGENOM" id="CLU_1687934_0_0_1"/>
<evidence type="ECO:0000313" key="2">
    <source>
        <dbReference type="EMBL" id="AEO65465.1"/>
    </source>
</evidence>
<protein>
    <submittedName>
        <fullName evidence="2">Uncharacterized protein</fullName>
    </submittedName>
</protein>
<keyword evidence="3" id="KW-1185">Reference proteome</keyword>
<dbReference type="Proteomes" id="UP000008181">
    <property type="component" value="Chromosome 2"/>
</dbReference>
<dbReference type="KEGG" id="ttt:THITE_2086945"/>
<evidence type="ECO:0000256" key="1">
    <source>
        <dbReference type="SAM" id="MobiDB-lite"/>
    </source>
</evidence>
<dbReference type="EMBL" id="CP003010">
    <property type="protein sequence ID" value="AEO65465.1"/>
    <property type="molecule type" value="Genomic_DNA"/>
</dbReference>
<evidence type="ECO:0000313" key="3">
    <source>
        <dbReference type="Proteomes" id="UP000008181"/>
    </source>
</evidence>
<dbReference type="RefSeq" id="XP_003651801.1">
    <property type="nucleotide sequence ID" value="XM_003651753.1"/>
</dbReference>
<dbReference type="AlphaFoldDB" id="G2QZ33"/>
<feature type="region of interest" description="Disordered" evidence="1">
    <location>
        <begin position="1"/>
        <end position="23"/>
    </location>
</feature>
<organism evidence="2 3">
    <name type="scientific">Thermothielavioides terrestris (strain ATCC 38088 / NRRL 8126)</name>
    <name type="common">Thielavia terrestris</name>
    <dbReference type="NCBI Taxonomy" id="578455"/>
    <lineage>
        <taxon>Eukaryota</taxon>
        <taxon>Fungi</taxon>
        <taxon>Dikarya</taxon>
        <taxon>Ascomycota</taxon>
        <taxon>Pezizomycotina</taxon>
        <taxon>Sordariomycetes</taxon>
        <taxon>Sordariomycetidae</taxon>
        <taxon>Sordariales</taxon>
        <taxon>Chaetomiaceae</taxon>
        <taxon>Thermothielavioides</taxon>
        <taxon>Thermothielavioides terrestris</taxon>
    </lineage>
</organism>
<dbReference type="GeneID" id="11516940"/>
<accession>G2QZ33</accession>
<feature type="region of interest" description="Disordered" evidence="1">
    <location>
        <begin position="108"/>
        <end position="156"/>
    </location>
</feature>